<dbReference type="Proteomes" id="UP001458946">
    <property type="component" value="Unassembled WGS sequence"/>
</dbReference>
<dbReference type="Pfam" id="PF00764">
    <property type="entry name" value="Arginosuc_synth"/>
    <property type="match status" value="1"/>
</dbReference>
<feature type="binding site" evidence="8">
    <location>
        <position position="130"/>
    </location>
    <ligand>
        <name>L-aspartate</name>
        <dbReference type="ChEBI" id="CHEBI:29991"/>
    </ligand>
</feature>
<evidence type="ECO:0000313" key="13">
    <source>
        <dbReference type="Proteomes" id="UP001458946"/>
    </source>
</evidence>
<feature type="binding site" evidence="8">
    <location>
        <position position="182"/>
    </location>
    <ligand>
        <name>L-citrulline</name>
        <dbReference type="ChEBI" id="CHEBI:57743"/>
    </ligand>
</feature>
<dbReference type="InterPro" id="IPR048268">
    <property type="entry name" value="Arginosuc_syn_C"/>
</dbReference>
<dbReference type="InterPro" id="IPR024074">
    <property type="entry name" value="AS_cat/multimer_dom_body"/>
</dbReference>
<comment type="similarity">
    <text evidence="8">Belongs to the argininosuccinate synthase family. Type 1 subfamily.</text>
</comment>
<dbReference type="Gene3D" id="3.90.1260.10">
    <property type="entry name" value="Argininosuccinate synthetase, chain A, domain 2"/>
    <property type="match status" value="1"/>
</dbReference>
<dbReference type="PANTHER" id="PTHR11587">
    <property type="entry name" value="ARGININOSUCCINATE SYNTHASE"/>
    <property type="match status" value="1"/>
</dbReference>
<evidence type="ECO:0000256" key="6">
    <source>
        <dbReference type="ARBA" id="ARBA00022741"/>
    </source>
</evidence>
<keyword evidence="8" id="KW-0963">Cytoplasm</keyword>
<accession>A0ABP9VAU4</accession>
<dbReference type="InterPro" id="IPR018223">
    <property type="entry name" value="Arginosuc_synth_CS"/>
</dbReference>
<evidence type="ECO:0000256" key="5">
    <source>
        <dbReference type="ARBA" id="ARBA00022605"/>
    </source>
</evidence>
<dbReference type="PROSITE" id="PS00565">
    <property type="entry name" value="ARGININOSUCCIN_SYN_2"/>
    <property type="match status" value="1"/>
</dbReference>
<evidence type="ECO:0000259" key="10">
    <source>
        <dbReference type="Pfam" id="PF00764"/>
    </source>
</evidence>
<protein>
    <recommendedName>
        <fullName evidence="2 8">Argininosuccinate synthase</fullName>
        <ecNumber evidence="2 8">6.3.4.5</ecNumber>
    </recommendedName>
    <alternativeName>
        <fullName evidence="8">Citrulline--aspartate ligase</fullName>
    </alternativeName>
</protein>
<evidence type="ECO:0000259" key="11">
    <source>
        <dbReference type="Pfam" id="PF20979"/>
    </source>
</evidence>
<feature type="binding site" evidence="8">
    <location>
        <position position="129"/>
    </location>
    <ligand>
        <name>L-citrulline</name>
        <dbReference type="ChEBI" id="CHEBI:57743"/>
    </ligand>
</feature>
<dbReference type="InterPro" id="IPR023434">
    <property type="entry name" value="Arginosuc_synth_type_1_subfam"/>
</dbReference>
<dbReference type="Gene3D" id="3.40.50.620">
    <property type="entry name" value="HUPs"/>
    <property type="match status" value="1"/>
</dbReference>
<dbReference type="PROSITE" id="PS00564">
    <property type="entry name" value="ARGININOSUCCIN_SYN_1"/>
    <property type="match status" value="1"/>
</dbReference>
<feature type="binding site" evidence="8">
    <location>
        <position position="93"/>
    </location>
    <ligand>
        <name>L-citrulline</name>
        <dbReference type="ChEBI" id="CHEBI:57743"/>
    </ligand>
</feature>
<dbReference type="NCBIfam" id="TIGR00032">
    <property type="entry name" value="argG"/>
    <property type="match status" value="1"/>
</dbReference>
<comment type="pathway">
    <text evidence="1 8">Amino-acid biosynthesis; L-arginine biosynthesis; L-arginine from L-ornithine and carbamoyl phosphate: step 2/3.</text>
</comment>
<keyword evidence="7 8" id="KW-0067">ATP-binding</keyword>
<sequence length="432" mass="47601">MAKKADGKKDKIVLAYSGGLDTSIILKWLQTERGYDVVAFTADLGQGDEVEEARVKALNTGAVAAYALDLREEFVRDYVFPMFRSSALYEGYYLLGTSIARPLIAKKMVEIAQKEGAVAVSHGATGKGNDQVRFEMTAYALQPDIITVAPWRDWDFQGRADLEQYARAHGIPVPTTKKDPWSTDANMLHISYEGGILEDPWAEPPAHMFKLTVSPEKAPNKPEYVEIEFVNGDPVAINGEKLSPAALLERANEIGGRHGIGRIDLVENRFVGMKSRGVYETPGGTLLYHARRAVESLTLDREVLHQRDALGPKYAELVYNGFWFAPEREALQVYFDHVAKAVTGTARLKLYKGNVIVAGRKAERSLYDKDLVSFEAGGDYNQHDAGAFIKLNSLRMRVQARVEDKAGKKTAPAKAKAAAAKAAPAKKASKKK</sequence>
<keyword evidence="6 8" id="KW-0547">Nucleotide-binding</keyword>
<keyword evidence="4 8" id="KW-0436">Ligase</keyword>
<keyword evidence="13" id="KW-1185">Reference proteome</keyword>
<feature type="compositionally biased region" description="Low complexity" evidence="9">
    <location>
        <begin position="409"/>
        <end position="426"/>
    </location>
</feature>
<feature type="binding site" evidence="8">
    <location>
        <position position="123"/>
    </location>
    <ligand>
        <name>ATP</name>
        <dbReference type="ChEBI" id="CHEBI:30616"/>
    </ligand>
</feature>
<dbReference type="NCBIfam" id="NF001770">
    <property type="entry name" value="PRK00509.1"/>
    <property type="match status" value="1"/>
</dbReference>
<dbReference type="SUPFAM" id="SSF52402">
    <property type="entry name" value="Adenine nucleotide alpha hydrolases-like"/>
    <property type="match status" value="1"/>
</dbReference>
<evidence type="ECO:0000256" key="8">
    <source>
        <dbReference type="HAMAP-Rule" id="MF_00005"/>
    </source>
</evidence>
<comment type="subunit">
    <text evidence="8">Homotetramer.</text>
</comment>
<feature type="binding site" evidence="8">
    <location>
        <position position="267"/>
    </location>
    <ligand>
        <name>L-citrulline</name>
        <dbReference type="ChEBI" id="CHEBI:57743"/>
    </ligand>
</feature>
<comment type="caution">
    <text evidence="12">The sequence shown here is derived from an EMBL/GenBank/DDBJ whole genome shotgun (WGS) entry which is preliminary data.</text>
</comment>
<dbReference type="HAMAP" id="MF_00005">
    <property type="entry name" value="Arg_succ_synth_type1"/>
    <property type="match status" value="1"/>
</dbReference>
<dbReference type="CDD" id="cd01999">
    <property type="entry name" value="ASS"/>
    <property type="match status" value="1"/>
</dbReference>
<comment type="catalytic activity">
    <reaction evidence="8">
        <text>L-citrulline + L-aspartate + ATP = 2-(N(omega)-L-arginino)succinate + AMP + diphosphate + H(+)</text>
        <dbReference type="Rhea" id="RHEA:10932"/>
        <dbReference type="ChEBI" id="CHEBI:15378"/>
        <dbReference type="ChEBI" id="CHEBI:29991"/>
        <dbReference type="ChEBI" id="CHEBI:30616"/>
        <dbReference type="ChEBI" id="CHEBI:33019"/>
        <dbReference type="ChEBI" id="CHEBI:57472"/>
        <dbReference type="ChEBI" id="CHEBI:57743"/>
        <dbReference type="ChEBI" id="CHEBI:456215"/>
        <dbReference type="EC" id="6.3.4.5"/>
    </reaction>
</comment>
<evidence type="ECO:0000256" key="3">
    <source>
        <dbReference type="ARBA" id="ARBA00022571"/>
    </source>
</evidence>
<name>A0ABP9VAU4_9DEIO</name>
<dbReference type="Pfam" id="PF20979">
    <property type="entry name" value="Arginosuc_syn_C"/>
    <property type="match status" value="1"/>
</dbReference>
<evidence type="ECO:0000256" key="7">
    <source>
        <dbReference type="ARBA" id="ARBA00022840"/>
    </source>
</evidence>
<feature type="binding site" evidence="8">
    <location>
        <begin position="15"/>
        <end position="23"/>
    </location>
    <ligand>
        <name>ATP</name>
        <dbReference type="ChEBI" id="CHEBI:30616"/>
    </ligand>
</feature>
<dbReference type="InterPro" id="IPR001518">
    <property type="entry name" value="Arginosuc_synth"/>
</dbReference>
<comment type="subcellular location">
    <subcellularLocation>
        <location evidence="8">Cytoplasm</location>
    </subcellularLocation>
</comment>
<evidence type="ECO:0000256" key="2">
    <source>
        <dbReference type="ARBA" id="ARBA00012286"/>
    </source>
</evidence>
<feature type="binding site" evidence="8">
    <location>
        <position position="98"/>
    </location>
    <ligand>
        <name>L-citrulline</name>
        <dbReference type="ChEBI" id="CHEBI:57743"/>
    </ligand>
</feature>
<evidence type="ECO:0000313" key="12">
    <source>
        <dbReference type="EMBL" id="GAA5501836.1"/>
    </source>
</evidence>
<feature type="region of interest" description="Disordered" evidence="9">
    <location>
        <begin position="403"/>
        <end position="432"/>
    </location>
</feature>
<dbReference type="EMBL" id="BAABRN010000014">
    <property type="protein sequence ID" value="GAA5501836.1"/>
    <property type="molecule type" value="Genomic_DNA"/>
</dbReference>
<gene>
    <name evidence="8 12" type="primary">argG</name>
    <name evidence="12" type="ORF">Dxin01_01575</name>
</gene>
<dbReference type="EC" id="6.3.4.5" evidence="2 8"/>
<dbReference type="InterPro" id="IPR048267">
    <property type="entry name" value="Arginosuc_syn_N"/>
</dbReference>
<organism evidence="12 13">
    <name type="scientific">Deinococcus xinjiangensis</name>
    <dbReference type="NCBI Taxonomy" id="457454"/>
    <lineage>
        <taxon>Bacteria</taxon>
        <taxon>Thermotogati</taxon>
        <taxon>Deinococcota</taxon>
        <taxon>Deinococci</taxon>
        <taxon>Deinococcales</taxon>
        <taxon>Deinococcaceae</taxon>
        <taxon>Deinococcus</taxon>
    </lineage>
</organism>
<reference evidence="12 13" key="1">
    <citation type="submission" date="2024-02" db="EMBL/GenBank/DDBJ databases">
        <title>Deinococcus xinjiangensis NBRC 107630.</title>
        <authorList>
            <person name="Ichikawa N."/>
            <person name="Katano-Makiyama Y."/>
            <person name="Hidaka K."/>
        </authorList>
    </citation>
    <scope>NUCLEOTIDE SEQUENCE [LARGE SCALE GENOMIC DNA]</scope>
    <source>
        <strain evidence="12 13">NBRC 107630</strain>
    </source>
</reference>
<dbReference type="PANTHER" id="PTHR11587:SF2">
    <property type="entry name" value="ARGININOSUCCINATE SYNTHASE"/>
    <property type="match status" value="1"/>
</dbReference>
<feature type="binding site" evidence="8">
    <location>
        <position position="133"/>
    </location>
    <ligand>
        <name>L-citrulline</name>
        <dbReference type="ChEBI" id="CHEBI:57743"/>
    </ligand>
</feature>
<evidence type="ECO:0000256" key="4">
    <source>
        <dbReference type="ARBA" id="ARBA00022598"/>
    </source>
</evidence>
<keyword evidence="5 8" id="KW-0028">Amino-acid biosynthesis</keyword>
<dbReference type="InterPro" id="IPR014729">
    <property type="entry name" value="Rossmann-like_a/b/a_fold"/>
</dbReference>
<feature type="binding site" evidence="8">
    <location>
        <position position="191"/>
    </location>
    <ligand>
        <name>L-citrulline</name>
        <dbReference type="ChEBI" id="CHEBI:57743"/>
    </ligand>
</feature>
<feature type="domain" description="Arginosuccinate synthase-like N-terminal" evidence="10">
    <location>
        <begin position="11"/>
        <end position="172"/>
    </location>
</feature>
<feature type="binding site" evidence="8">
    <location>
        <position position="42"/>
    </location>
    <ligand>
        <name>ATP</name>
        <dbReference type="ChEBI" id="CHEBI:30616"/>
    </ligand>
</feature>
<feature type="binding site" evidence="8">
    <location>
        <position position="279"/>
    </location>
    <ligand>
        <name>L-citrulline</name>
        <dbReference type="ChEBI" id="CHEBI:57743"/>
    </ligand>
</feature>
<dbReference type="SUPFAM" id="SSF69864">
    <property type="entry name" value="Argininosuccinate synthetase, C-terminal domain"/>
    <property type="match status" value="1"/>
</dbReference>
<feature type="binding site" evidence="8">
    <location>
        <position position="125"/>
    </location>
    <ligand>
        <name>L-aspartate</name>
        <dbReference type="ChEBI" id="CHEBI:29991"/>
    </ligand>
</feature>
<evidence type="ECO:0000256" key="1">
    <source>
        <dbReference type="ARBA" id="ARBA00004967"/>
    </source>
</evidence>
<feature type="domain" description="Arginosuccinate synthase C-terminal" evidence="11">
    <location>
        <begin position="181"/>
        <end position="398"/>
    </location>
</feature>
<proteinExistence type="inferred from homology"/>
<keyword evidence="3 8" id="KW-0055">Arginine biosynthesis</keyword>
<dbReference type="RefSeq" id="WP_353541810.1">
    <property type="nucleotide sequence ID" value="NZ_BAABRN010000014.1"/>
</dbReference>
<feature type="binding site" evidence="8">
    <location>
        <position position="129"/>
    </location>
    <ligand>
        <name>L-aspartate</name>
        <dbReference type="ChEBI" id="CHEBI:29991"/>
    </ligand>
</feature>
<evidence type="ECO:0000256" key="9">
    <source>
        <dbReference type="SAM" id="MobiDB-lite"/>
    </source>
</evidence>